<feature type="region of interest" description="Disordered" evidence="1">
    <location>
        <begin position="1"/>
        <end position="27"/>
    </location>
</feature>
<dbReference type="RefSeq" id="WP_309955469.1">
    <property type="nucleotide sequence ID" value="NZ_JAVDSW010000002.1"/>
</dbReference>
<reference evidence="2" key="1">
    <citation type="submission" date="2023-07" db="EMBL/GenBank/DDBJ databases">
        <title>Sorghum-associated microbial communities from plants grown in Nebraska, USA.</title>
        <authorList>
            <person name="Schachtman D."/>
        </authorList>
    </citation>
    <scope>NUCLEOTIDE SEQUENCE</scope>
    <source>
        <strain evidence="2">1457</strain>
    </source>
</reference>
<organism evidence="2 3">
    <name type="scientific">Agrobacterium tumefaciens</name>
    <dbReference type="NCBI Taxonomy" id="358"/>
    <lineage>
        <taxon>Bacteria</taxon>
        <taxon>Pseudomonadati</taxon>
        <taxon>Pseudomonadota</taxon>
        <taxon>Alphaproteobacteria</taxon>
        <taxon>Hyphomicrobiales</taxon>
        <taxon>Rhizobiaceae</taxon>
        <taxon>Rhizobium/Agrobacterium group</taxon>
        <taxon>Agrobacterium</taxon>
        <taxon>Agrobacterium tumefaciens complex</taxon>
    </lineage>
</organism>
<feature type="compositionally biased region" description="Basic and acidic residues" evidence="1">
    <location>
        <begin position="8"/>
        <end position="27"/>
    </location>
</feature>
<sequence length="61" mass="6936">MTPPLCKSKADRDRLRQRVGESRKTQLKEIRRQVKRWSDGASAEDCMAAIKAAIAHIGERD</sequence>
<name>A0AAW8LVD2_AGRTU</name>
<dbReference type="AlphaFoldDB" id="A0AAW8LVD2"/>
<accession>A0AAW8LVD2</accession>
<comment type="caution">
    <text evidence="2">The sequence shown here is derived from an EMBL/GenBank/DDBJ whole genome shotgun (WGS) entry which is preliminary data.</text>
</comment>
<dbReference type="EMBL" id="JAVDSW010000002">
    <property type="protein sequence ID" value="MDR6702961.1"/>
    <property type="molecule type" value="Genomic_DNA"/>
</dbReference>
<proteinExistence type="predicted"/>
<evidence type="ECO:0000313" key="2">
    <source>
        <dbReference type="EMBL" id="MDR6702961.1"/>
    </source>
</evidence>
<dbReference type="Proteomes" id="UP001265315">
    <property type="component" value="Unassembled WGS sequence"/>
</dbReference>
<evidence type="ECO:0000313" key="3">
    <source>
        <dbReference type="Proteomes" id="UP001265315"/>
    </source>
</evidence>
<evidence type="ECO:0000256" key="1">
    <source>
        <dbReference type="SAM" id="MobiDB-lite"/>
    </source>
</evidence>
<gene>
    <name evidence="2" type="ORF">J2W61_002826</name>
</gene>
<protein>
    <submittedName>
        <fullName evidence="2">Uncharacterized protein</fullName>
    </submittedName>
</protein>